<keyword evidence="3" id="KW-1185">Reference proteome</keyword>
<dbReference type="STRING" id="1229909.NSED_07440"/>
<protein>
    <submittedName>
        <fullName evidence="2">Uncharacterized protein</fullName>
    </submittedName>
</protein>
<dbReference type="eggNOG" id="arCOG10350">
    <property type="taxonomic scope" value="Archaea"/>
</dbReference>
<gene>
    <name evidence="2" type="ORF">NSED_07440</name>
</gene>
<dbReference type="HOGENOM" id="CLU_632548_0_0_2"/>
<organism evidence="2 3">
    <name type="scientific">Candidatus Nitrosopumilus sediminis</name>
    <dbReference type="NCBI Taxonomy" id="1229909"/>
    <lineage>
        <taxon>Archaea</taxon>
        <taxon>Nitrososphaerota</taxon>
        <taxon>Nitrososphaeria</taxon>
        <taxon>Nitrosopumilales</taxon>
        <taxon>Nitrosopumilaceae</taxon>
        <taxon>Nitrosopumilus</taxon>
    </lineage>
</organism>
<dbReference type="KEGG" id="nir:NSED_07440"/>
<proteinExistence type="predicted"/>
<evidence type="ECO:0000256" key="1">
    <source>
        <dbReference type="SAM" id="Coils"/>
    </source>
</evidence>
<reference evidence="2 3" key="1">
    <citation type="journal article" date="2012" name="J. Bacteriol.">
        <title>Draft Genome Sequence of an Ammonia-Oxidizing Archaeon, "Candidatus Nitrosopumilus sediminis" AR2, from Svalbard in the Arctic Circle.</title>
        <authorList>
            <person name="Park S.J."/>
            <person name="Kim J.G."/>
            <person name="Jung M.Y."/>
            <person name="Kim S.J."/>
            <person name="Cha I.T."/>
            <person name="Ghai R."/>
            <person name="Martin-Cuadrado A.B."/>
            <person name="Rodriguez-Valera F."/>
            <person name="Rhee S.K."/>
        </authorList>
    </citation>
    <scope>NUCLEOTIDE SEQUENCE [LARGE SCALE GENOMIC DNA]</scope>
    <source>
        <strain evidence="2 3">AR2</strain>
    </source>
</reference>
<feature type="coiled-coil region" evidence="1">
    <location>
        <begin position="368"/>
        <end position="402"/>
    </location>
</feature>
<dbReference type="AlphaFoldDB" id="K0BE17"/>
<dbReference type="eggNOG" id="arCOG00371">
    <property type="taxonomic scope" value="Archaea"/>
</dbReference>
<feature type="coiled-coil region" evidence="1">
    <location>
        <begin position="199"/>
        <end position="256"/>
    </location>
</feature>
<name>K0BE17_9ARCH</name>
<dbReference type="Proteomes" id="UP000006100">
    <property type="component" value="Chromosome"/>
</dbReference>
<evidence type="ECO:0000313" key="2">
    <source>
        <dbReference type="EMBL" id="AFS83282.1"/>
    </source>
</evidence>
<accession>K0BE17</accession>
<dbReference type="PATRIC" id="fig|1229909.8.peg.1636"/>
<dbReference type="EMBL" id="CP003843">
    <property type="protein sequence ID" value="AFS83282.1"/>
    <property type="molecule type" value="Genomic_DNA"/>
</dbReference>
<keyword evidence="1" id="KW-0175">Coiled coil</keyword>
<sequence>MNIVVNLIPVFAVLLGIVLISGTLPFQSFADVISPRQQMKFDFTNDQIICAEGLVKIIKSSSDKASCVKPSTAEKLAKTGWAKKLSEQKIEEIKSKKLMKGESAGTITKIATLKQLSTSSGAKSSSISGYAYIFDACGTTKLVKAPEIYVTSDSETKSVKLASALKPGSCYTSSVNIKAADPNSIAATLLNKGGISEKISTLETQIADLKSKIATAKQKIPTSDKQSPKNEDLDNIASMKKELKGLQDQLRRYLMVLYVPPNVKASKIDLPKSITGKPLDGMSTSLISVTDSVSPTGSNNPELKRFNVVFEACAGAQSIRLPIITVSSDSESVDVKLIDRIIPNSCQVGITRINALDSESIVPTISGNSAVSSQIKSLETQIKEMEASLADMRSNLGDLVSKKLDSATEPLALKLTEQISELRNDILENRVKLNSLLLKAS</sequence>
<evidence type="ECO:0000313" key="3">
    <source>
        <dbReference type="Proteomes" id="UP000006100"/>
    </source>
</evidence>
<dbReference type="OrthoDB" id="3188at2157"/>